<dbReference type="HOGENOM" id="CLU_2571487_0_0_5"/>
<sequence length="81" mass="8914">MLYWPRFRWRKGTIAIGDRVSMRYGVVIDALSGRVEIGNNVSLNGFAVLLGDGGIRIGNDGSQRKPQLCPSSMVSMIQPHP</sequence>
<reference evidence="1" key="1">
    <citation type="submission" date="2013-11" db="EMBL/GenBank/DDBJ databases">
        <title>Draft genome sequence of the broad-host-range Rhizobium sp. LPU83 strain, a member of the low-genetic diversity Oregon-like Rhizobium sp. group.</title>
        <authorList>
            <person name="Wibberg D."/>
            <person name="Puehler A."/>
            <person name="Schlueter A."/>
        </authorList>
    </citation>
    <scope>NUCLEOTIDE SEQUENCE [LARGE SCALE GENOMIC DNA]</scope>
    <source>
        <strain evidence="1">LPU83</strain>
        <plasmid evidence="1">pLPU83d</plasmid>
    </source>
</reference>
<protein>
    <submittedName>
        <fullName evidence="1">Uncharacterized protein</fullName>
    </submittedName>
</protein>
<proteinExistence type="predicted"/>
<dbReference type="AlphaFoldDB" id="W6RMS3"/>
<keyword evidence="1" id="KW-0614">Plasmid</keyword>
<geneLocation type="plasmid" evidence="1 2">
    <name>pLPU83d</name>
</geneLocation>
<name>W6RMS3_9HYPH</name>
<dbReference type="Gene3D" id="2.160.10.10">
    <property type="entry name" value="Hexapeptide repeat proteins"/>
    <property type="match status" value="1"/>
</dbReference>
<keyword evidence="2" id="KW-1185">Reference proteome</keyword>
<evidence type="ECO:0000313" key="2">
    <source>
        <dbReference type="Proteomes" id="UP000019443"/>
    </source>
</evidence>
<accession>W6RMS3</accession>
<dbReference type="InterPro" id="IPR011004">
    <property type="entry name" value="Trimer_LpxA-like_sf"/>
</dbReference>
<dbReference type="SUPFAM" id="SSF51161">
    <property type="entry name" value="Trimeric LpxA-like enzymes"/>
    <property type="match status" value="1"/>
</dbReference>
<gene>
    <name evidence="1" type="ORF">LPU83_pLPU83d_1042</name>
</gene>
<dbReference type="Proteomes" id="UP000019443">
    <property type="component" value="Plasmid pLPU83d"/>
</dbReference>
<dbReference type="PATRIC" id="fig|348824.6.peg.6732"/>
<dbReference type="EMBL" id="HG916855">
    <property type="protein sequence ID" value="CDM62412.1"/>
    <property type="molecule type" value="Genomic_DNA"/>
</dbReference>
<evidence type="ECO:0000313" key="1">
    <source>
        <dbReference type="EMBL" id="CDM62412.1"/>
    </source>
</evidence>
<organism evidence="1 2">
    <name type="scientific">Rhizobium favelukesii</name>
    <dbReference type="NCBI Taxonomy" id="348824"/>
    <lineage>
        <taxon>Bacteria</taxon>
        <taxon>Pseudomonadati</taxon>
        <taxon>Pseudomonadota</taxon>
        <taxon>Alphaproteobacteria</taxon>
        <taxon>Hyphomicrobiales</taxon>
        <taxon>Rhizobiaceae</taxon>
        <taxon>Rhizobium/Agrobacterium group</taxon>
        <taxon>Rhizobium</taxon>
    </lineage>
</organism>
<dbReference type="KEGG" id="rhl:LPU83_pLPU83d_1042"/>